<evidence type="ECO:0000313" key="4">
    <source>
        <dbReference type="Proteomes" id="UP000178235"/>
    </source>
</evidence>
<feature type="transmembrane region" description="Helical" evidence="2">
    <location>
        <begin position="355"/>
        <end position="378"/>
    </location>
</feature>
<feature type="transmembrane region" description="Helical" evidence="2">
    <location>
        <begin position="296"/>
        <end position="319"/>
    </location>
</feature>
<keyword evidence="2" id="KW-1133">Transmembrane helix</keyword>
<feature type="transmembrane region" description="Helical" evidence="2">
    <location>
        <begin position="415"/>
        <end position="438"/>
    </location>
</feature>
<evidence type="ECO:0000313" key="3">
    <source>
        <dbReference type="EMBL" id="OGI68085.1"/>
    </source>
</evidence>
<feature type="transmembrane region" description="Helical" evidence="2">
    <location>
        <begin position="131"/>
        <end position="159"/>
    </location>
</feature>
<feature type="transmembrane region" description="Helical" evidence="2">
    <location>
        <begin position="325"/>
        <end position="343"/>
    </location>
</feature>
<dbReference type="Proteomes" id="UP000178235">
    <property type="component" value="Unassembled WGS sequence"/>
</dbReference>
<proteinExistence type="predicted"/>
<feature type="compositionally biased region" description="Low complexity" evidence="1">
    <location>
        <begin position="54"/>
        <end position="69"/>
    </location>
</feature>
<feature type="transmembrane region" description="Helical" evidence="2">
    <location>
        <begin position="206"/>
        <end position="228"/>
    </location>
</feature>
<dbReference type="EMBL" id="MFTS01000005">
    <property type="protein sequence ID" value="OGI68085.1"/>
    <property type="molecule type" value="Genomic_DNA"/>
</dbReference>
<feature type="transmembrane region" description="Helical" evidence="2">
    <location>
        <begin position="498"/>
        <end position="517"/>
    </location>
</feature>
<feature type="transmembrane region" description="Helical" evidence="2">
    <location>
        <begin position="458"/>
        <end position="477"/>
    </location>
</feature>
<keyword evidence="2" id="KW-0472">Membrane</keyword>
<keyword evidence="2" id="KW-0812">Transmembrane</keyword>
<organism evidence="3 4">
    <name type="scientific">Candidatus Nomurabacteria bacterium RIFCSPHIGHO2_01_FULL_42_15</name>
    <dbReference type="NCBI Taxonomy" id="1801742"/>
    <lineage>
        <taxon>Bacteria</taxon>
        <taxon>Candidatus Nomuraibacteriota</taxon>
    </lineage>
</organism>
<evidence type="ECO:0000256" key="2">
    <source>
        <dbReference type="SAM" id="Phobius"/>
    </source>
</evidence>
<protein>
    <submittedName>
        <fullName evidence="3">Uncharacterized protein</fullName>
    </submittedName>
</protein>
<evidence type="ECO:0000256" key="1">
    <source>
        <dbReference type="SAM" id="MobiDB-lite"/>
    </source>
</evidence>
<gene>
    <name evidence="3" type="ORF">A2738_02775</name>
</gene>
<accession>A0A1F6VES5</accession>
<comment type="caution">
    <text evidence="3">The sequence shown here is derived from an EMBL/GenBank/DDBJ whole genome shotgun (WGS) entry which is preliminary data.</text>
</comment>
<sequence>MSDKIKKIIPYFLVLIILVGVFSSVEEVKASTANPTEPCVIQYGTPINRPCVLPETTQPPAGTPQGQPQPEGPLPVCVYNMGTATNRPCTDPATTAAATTPDPNKTPFENALDDHCLSIADGSVGGCLAQLFYFLFQTIPAFLLSLAGKLFDVVIALSLDSTTYKTGFIEQAWIIVRDFSNIFFILILLYVAIQTILGIGHETKKIIVQVIIMALLINFSMFFTKVVIDSSNILALVFYNKISAPQGDTPANIETLDAKKKSVREKGVSQRLVQGFDITRLIGAEFFEQAKSRSGFTLVSVGTGASAAGGAVAGAALTAWLGPGAAIGAVAGAGIGAFLAWVNSDKVPPSLLMSILIPGGIIMYYAIYTFFTAGVAFLSRIIELWILIIFSPFAFMSSALPILKKVSSIGWDEWVKKLVAIAFMAPIFIFFLFLIFKIIESDITKDLLSPTRALGEQWLLETIVLISIAAFIILALLNKATKYAKKAAGEIGEVITKGIMLTAGMAVGGTALGGAFVGRAAIGGFMKAASTGDTAASRMQGSAGRIANLKTSLAAPNTTIVEKARIRKEIWREYKDQISGSIQQRIPGLQTAQTWMGTRLNQDQHNIEHAAHARHDLDQAANAVAPGKKWEELNGEKRYEARRQIAREKVIRDNAASGTSIKDSAGNVVTRSVTNPDTGAVTNVPIGAFGTRGWDKLGTEERAAIDRSAEVGNDPITNHVIAGSALDTNKPGGGTTEADTLIVAARYKQGIVSNVVQSGVTGSYDVRNLANVIAKEQSTGFAKMAMGITGALSIGMRGGFKQMGVSYGESQRSFFKDLGNTISESLKSAKINVDLSHVGEVQKEDKKGGGGGGHH</sequence>
<feature type="transmembrane region" description="Helical" evidence="2">
    <location>
        <begin position="179"/>
        <end position="200"/>
    </location>
</feature>
<reference evidence="3 4" key="1">
    <citation type="journal article" date="2016" name="Nat. Commun.">
        <title>Thousands of microbial genomes shed light on interconnected biogeochemical processes in an aquifer system.</title>
        <authorList>
            <person name="Anantharaman K."/>
            <person name="Brown C.T."/>
            <person name="Hug L.A."/>
            <person name="Sharon I."/>
            <person name="Castelle C.J."/>
            <person name="Probst A.J."/>
            <person name="Thomas B.C."/>
            <person name="Singh A."/>
            <person name="Wilkins M.J."/>
            <person name="Karaoz U."/>
            <person name="Brodie E.L."/>
            <person name="Williams K.H."/>
            <person name="Hubbard S.S."/>
            <person name="Banfield J.F."/>
        </authorList>
    </citation>
    <scope>NUCLEOTIDE SEQUENCE [LARGE SCALE GENOMIC DNA]</scope>
</reference>
<name>A0A1F6VES5_9BACT</name>
<dbReference type="AlphaFoldDB" id="A0A1F6VES5"/>
<feature type="transmembrane region" description="Helical" evidence="2">
    <location>
        <begin position="384"/>
        <end position="403"/>
    </location>
</feature>
<feature type="region of interest" description="Disordered" evidence="1">
    <location>
        <begin position="52"/>
        <end position="72"/>
    </location>
</feature>